<dbReference type="InterPro" id="IPR036412">
    <property type="entry name" value="HAD-like_sf"/>
</dbReference>
<gene>
    <name evidence="1" type="ORF">D641_0103360</name>
</gene>
<dbReference type="STRING" id="1249481.D641_0103360"/>
<proteinExistence type="predicted"/>
<dbReference type="SUPFAM" id="SSF56784">
    <property type="entry name" value="HAD-like"/>
    <property type="match status" value="1"/>
</dbReference>
<organism evidence="1 2">
    <name type="scientific">Brachybacterium muris UCD-AY4</name>
    <dbReference type="NCBI Taxonomy" id="1249481"/>
    <lineage>
        <taxon>Bacteria</taxon>
        <taxon>Bacillati</taxon>
        <taxon>Actinomycetota</taxon>
        <taxon>Actinomycetes</taxon>
        <taxon>Micrococcales</taxon>
        <taxon>Dermabacteraceae</taxon>
        <taxon>Brachybacterium</taxon>
    </lineage>
</organism>
<comment type="caution">
    <text evidence="1">The sequence shown here is derived from an EMBL/GenBank/DDBJ whole genome shotgun (WGS) entry which is preliminary data.</text>
</comment>
<dbReference type="OrthoDB" id="9797415at2"/>
<reference evidence="1 2" key="1">
    <citation type="journal article" date="2013" name="Genome Announc.">
        <title>Draft genome sequence of an Actinobacterium, Brachybacterium muris strain UCD-AY4.</title>
        <authorList>
            <person name="Lo J.R."/>
            <person name="Lang J.M."/>
            <person name="Darling A.E."/>
            <person name="Eisen J.A."/>
            <person name="Coil D.A."/>
        </authorList>
    </citation>
    <scope>NUCLEOTIDE SEQUENCE [LARGE SCALE GENOMIC DNA]</scope>
    <source>
        <strain evidence="1 2">UCD-AY4</strain>
    </source>
</reference>
<accession>A0A022KYP0</accession>
<dbReference type="HOGENOM" id="CLU_045011_9_4_11"/>
<keyword evidence="2" id="KW-1185">Reference proteome</keyword>
<dbReference type="InterPro" id="IPR023214">
    <property type="entry name" value="HAD_sf"/>
</dbReference>
<dbReference type="Pfam" id="PF00702">
    <property type="entry name" value="Hydrolase"/>
    <property type="match status" value="1"/>
</dbReference>
<evidence type="ECO:0000313" key="2">
    <source>
        <dbReference type="Proteomes" id="UP000019754"/>
    </source>
</evidence>
<dbReference type="EMBL" id="AORC01000004">
    <property type="protein sequence ID" value="EYT50329.1"/>
    <property type="molecule type" value="Genomic_DNA"/>
</dbReference>
<dbReference type="RefSeq" id="WP_017822388.1">
    <property type="nucleotide sequence ID" value="NZ_AORC01000004.1"/>
</dbReference>
<dbReference type="Gene3D" id="3.40.50.1000">
    <property type="entry name" value="HAD superfamily/HAD-like"/>
    <property type="match status" value="1"/>
</dbReference>
<evidence type="ECO:0000313" key="1">
    <source>
        <dbReference type="EMBL" id="EYT50329.1"/>
    </source>
</evidence>
<sequence length="233" mass="25083">MPASLRTVRHLLDSGTPRVLVSDLDGVLRVFDQGLWAELDAELGVDHGSSFRAMLGHPYLEEVTRGRGTHARWRELAVEHLVAAGAEPAGAGRAVDRWADTPATVDEGVLGLLDEVRAGGVPVFVFTNGTDRVPAELAQLGLDAVVGAHGEHLINSADLGHAKPDREAFERAHRRIEHQLSQERGGDVRADRGRGEPVHLRPGEVLFLDDSSRHVDGARAFGWQAVLHPSGAA</sequence>
<dbReference type="AlphaFoldDB" id="A0A022KYP0"/>
<protein>
    <submittedName>
        <fullName evidence="1">Haloacid dehalogenase</fullName>
    </submittedName>
</protein>
<dbReference type="Proteomes" id="UP000019754">
    <property type="component" value="Unassembled WGS sequence"/>
</dbReference>
<name>A0A022KYP0_9MICO</name>